<dbReference type="InterPro" id="IPR012337">
    <property type="entry name" value="RNaseH-like_sf"/>
</dbReference>
<dbReference type="Gene3D" id="3.30.420.10">
    <property type="entry name" value="Ribonuclease H-like superfamily/Ribonuclease H"/>
    <property type="match status" value="1"/>
</dbReference>
<proteinExistence type="predicted"/>
<keyword evidence="3" id="KW-1185">Reference proteome</keyword>
<dbReference type="Proteomes" id="UP000765509">
    <property type="component" value="Unassembled WGS sequence"/>
</dbReference>
<dbReference type="AlphaFoldDB" id="A0A9Q3HW00"/>
<comment type="caution">
    <text evidence="2">The sequence shown here is derived from an EMBL/GenBank/DDBJ whole genome shotgun (WGS) entry which is preliminary data.</text>
</comment>
<evidence type="ECO:0000259" key="1">
    <source>
        <dbReference type="Pfam" id="PF17921"/>
    </source>
</evidence>
<evidence type="ECO:0000313" key="3">
    <source>
        <dbReference type="Proteomes" id="UP000765509"/>
    </source>
</evidence>
<dbReference type="EMBL" id="AVOT02027821">
    <property type="protein sequence ID" value="MBW0520076.1"/>
    <property type="molecule type" value="Genomic_DNA"/>
</dbReference>
<dbReference type="InterPro" id="IPR036397">
    <property type="entry name" value="RNaseH_sf"/>
</dbReference>
<dbReference type="InterPro" id="IPR041588">
    <property type="entry name" value="Integrase_H2C2"/>
</dbReference>
<dbReference type="PANTHER" id="PTHR37984:SF5">
    <property type="entry name" value="PROTEIN NYNRIN-LIKE"/>
    <property type="match status" value="1"/>
</dbReference>
<sequence>MTIVHKDGNIHKSADGLRRWPLPKNIDNSSYIPEEASPQIPIEGISVTNLNTTLFEEVRNSYTQDKNCSILCQLLTKDCKENSLINALDEIWRKSYDEGIFHLLEGIIYHRTKHTCVLKFVDRSSSNFVLKEFHDSPFSGKNKRKNETCIWWPMWQKDVAEYCKTCDRCQKENKSIGKSLGNMIKIQEPSRPWEIVHMNRATGLPPGGDRSYNACLVIVDRFSKTQIFLPCHNGRDLKFTSALWRNLHQLFETKLSFSMAYHPQTDGLAERMIQALEDMVRRACAYYLEFKDCDGFTHHWCTLLPELELAYKTSIHSCINQTPAILEKGWNPKLPQDSLRKELVEIHPTAANFK</sequence>
<dbReference type="OrthoDB" id="2595244at2759"/>
<dbReference type="GO" id="GO:0003676">
    <property type="term" value="F:nucleic acid binding"/>
    <property type="evidence" value="ECO:0007669"/>
    <property type="project" value="InterPro"/>
</dbReference>
<name>A0A9Q3HW00_9BASI</name>
<dbReference type="Gene3D" id="1.10.340.70">
    <property type="match status" value="1"/>
</dbReference>
<evidence type="ECO:0000313" key="2">
    <source>
        <dbReference type="EMBL" id="MBW0520076.1"/>
    </source>
</evidence>
<dbReference type="PANTHER" id="PTHR37984">
    <property type="entry name" value="PROTEIN CBG26694"/>
    <property type="match status" value="1"/>
</dbReference>
<dbReference type="InterPro" id="IPR050951">
    <property type="entry name" value="Retrovirus_Pol_polyprotein"/>
</dbReference>
<reference evidence="2" key="1">
    <citation type="submission" date="2021-03" db="EMBL/GenBank/DDBJ databases">
        <title>Draft genome sequence of rust myrtle Austropuccinia psidii MF-1, a brazilian biotype.</title>
        <authorList>
            <person name="Quecine M.C."/>
            <person name="Pachon D.M.R."/>
            <person name="Bonatelli M.L."/>
            <person name="Correr F.H."/>
            <person name="Franceschini L.M."/>
            <person name="Leite T.F."/>
            <person name="Margarido G.R.A."/>
            <person name="Almeida C.A."/>
            <person name="Ferrarezi J.A."/>
            <person name="Labate C.A."/>
        </authorList>
    </citation>
    <scope>NUCLEOTIDE SEQUENCE</scope>
    <source>
        <strain evidence="2">MF-1</strain>
    </source>
</reference>
<gene>
    <name evidence="2" type="ORF">O181_059791</name>
</gene>
<dbReference type="Pfam" id="PF17921">
    <property type="entry name" value="Integrase_H2C2"/>
    <property type="match status" value="1"/>
</dbReference>
<dbReference type="SUPFAM" id="SSF53098">
    <property type="entry name" value="Ribonuclease H-like"/>
    <property type="match status" value="1"/>
</dbReference>
<protein>
    <recommendedName>
        <fullName evidence="1">Integrase zinc-binding domain-containing protein</fullName>
    </recommendedName>
</protein>
<feature type="domain" description="Integrase zinc-binding" evidence="1">
    <location>
        <begin position="127"/>
        <end position="174"/>
    </location>
</feature>
<organism evidence="2 3">
    <name type="scientific">Austropuccinia psidii MF-1</name>
    <dbReference type="NCBI Taxonomy" id="1389203"/>
    <lineage>
        <taxon>Eukaryota</taxon>
        <taxon>Fungi</taxon>
        <taxon>Dikarya</taxon>
        <taxon>Basidiomycota</taxon>
        <taxon>Pucciniomycotina</taxon>
        <taxon>Pucciniomycetes</taxon>
        <taxon>Pucciniales</taxon>
        <taxon>Sphaerophragmiaceae</taxon>
        <taxon>Austropuccinia</taxon>
    </lineage>
</organism>
<accession>A0A9Q3HW00</accession>